<feature type="compositionally biased region" description="Basic and acidic residues" evidence="1">
    <location>
        <begin position="39"/>
        <end position="53"/>
    </location>
</feature>
<evidence type="ECO:0000313" key="2">
    <source>
        <dbReference type="EMBL" id="KAK6635024.1"/>
    </source>
</evidence>
<name>A0ABR1B535_POLSC</name>
<dbReference type="Proteomes" id="UP001359485">
    <property type="component" value="Unassembled WGS sequence"/>
</dbReference>
<gene>
    <name evidence="2" type="ORF">RUM44_000273</name>
</gene>
<evidence type="ECO:0000256" key="1">
    <source>
        <dbReference type="SAM" id="MobiDB-lite"/>
    </source>
</evidence>
<accession>A0ABR1B535</accession>
<feature type="region of interest" description="Disordered" evidence="1">
    <location>
        <begin position="1"/>
        <end position="114"/>
    </location>
</feature>
<organism evidence="2 3">
    <name type="scientific">Polyplax serrata</name>
    <name type="common">Common mouse louse</name>
    <dbReference type="NCBI Taxonomy" id="468196"/>
    <lineage>
        <taxon>Eukaryota</taxon>
        <taxon>Metazoa</taxon>
        <taxon>Ecdysozoa</taxon>
        <taxon>Arthropoda</taxon>
        <taxon>Hexapoda</taxon>
        <taxon>Insecta</taxon>
        <taxon>Pterygota</taxon>
        <taxon>Neoptera</taxon>
        <taxon>Paraneoptera</taxon>
        <taxon>Psocodea</taxon>
        <taxon>Troctomorpha</taxon>
        <taxon>Phthiraptera</taxon>
        <taxon>Anoplura</taxon>
        <taxon>Polyplacidae</taxon>
        <taxon>Polyplax</taxon>
    </lineage>
</organism>
<comment type="caution">
    <text evidence="2">The sequence shown here is derived from an EMBL/GenBank/DDBJ whole genome shotgun (WGS) entry which is preliminary data.</text>
</comment>
<keyword evidence="3" id="KW-1185">Reference proteome</keyword>
<proteinExistence type="predicted"/>
<reference evidence="2 3" key="1">
    <citation type="submission" date="2023-09" db="EMBL/GenBank/DDBJ databases">
        <title>Genomes of two closely related lineages of the louse Polyplax serrata with different host specificities.</title>
        <authorList>
            <person name="Martinu J."/>
            <person name="Tarabai H."/>
            <person name="Stefka J."/>
            <person name="Hypsa V."/>
        </authorList>
    </citation>
    <scope>NUCLEOTIDE SEQUENCE [LARGE SCALE GENOMIC DNA]</scope>
    <source>
        <strain evidence="2">98ZLc_SE</strain>
    </source>
</reference>
<sequence length="114" mass="12973">MHGNRSKDENKNVKCFDEEPDVREKIPADGNQKQSLGRPKSEPKESERGERGKTTRKLTNNKNGISWRADVRDAMCMRGEEGGKAYAHSHEEGERQKKQKNGRLHAGTTKEKNL</sequence>
<protein>
    <submittedName>
        <fullName evidence="2">Uncharacterized protein</fullName>
    </submittedName>
</protein>
<feature type="compositionally biased region" description="Basic and acidic residues" evidence="1">
    <location>
        <begin position="1"/>
        <end position="27"/>
    </location>
</feature>
<feature type="compositionally biased region" description="Basic and acidic residues" evidence="1">
    <location>
        <begin position="69"/>
        <end position="96"/>
    </location>
</feature>
<dbReference type="EMBL" id="JAWJWF010000003">
    <property type="protein sequence ID" value="KAK6635024.1"/>
    <property type="molecule type" value="Genomic_DNA"/>
</dbReference>
<evidence type="ECO:0000313" key="3">
    <source>
        <dbReference type="Proteomes" id="UP001359485"/>
    </source>
</evidence>